<dbReference type="Pfam" id="PF11695">
    <property type="entry name" value="DUF3291"/>
    <property type="match status" value="1"/>
</dbReference>
<evidence type="ECO:0000313" key="2">
    <source>
        <dbReference type="EMBL" id="MBP2328717.1"/>
    </source>
</evidence>
<dbReference type="EMBL" id="JAGINW010000001">
    <property type="protein sequence ID" value="MBP2328717.1"/>
    <property type="molecule type" value="Genomic_DNA"/>
</dbReference>
<organism evidence="2 3">
    <name type="scientific">Kibdelosporangium banguiense</name>
    <dbReference type="NCBI Taxonomy" id="1365924"/>
    <lineage>
        <taxon>Bacteria</taxon>
        <taxon>Bacillati</taxon>
        <taxon>Actinomycetota</taxon>
        <taxon>Actinomycetes</taxon>
        <taxon>Pseudonocardiales</taxon>
        <taxon>Pseudonocardiaceae</taxon>
        <taxon>Kibdelosporangium</taxon>
    </lineage>
</organism>
<evidence type="ECO:0000259" key="1">
    <source>
        <dbReference type="Pfam" id="PF11695"/>
    </source>
</evidence>
<reference evidence="2 3" key="1">
    <citation type="submission" date="2021-03" db="EMBL/GenBank/DDBJ databases">
        <title>Sequencing the genomes of 1000 actinobacteria strains.</title>
        <authorList>
            <person name="Klenk H.-P."/>
        </authorList>
    </citation>
    <scope>NUCLEOTIDE SEQUENCE [LARGE SCALE GENOMIC DNA]</scope>
    <source>
        <strain evidence="2 3">DSM 46670</strain>
    </source>
</reference>
<dbReference type="InterPro" id="IPR021708">
    <property type="entry name" value="DUF3291"/>
</dbReference>
<accession>A0ABS4TWC8</accession>
<feature type="domain" description="DUF3291" evidence="1">
    <location>
        <begin position="6"/>
        <end position="144"/>
    </location>
</feature>
<name>A0ABS4TWC8_9PSEU</name>
<dbReference type="RefSeq" id="WP_209645653.1">
    <property type="nucleotide sequence ID" value="NZ_JAGINW010000001.1"/>
</dbReference>
<dbReference type="SUPFAM" id="SSF54909">
    <property type="entry name" value="Dimeric alpha+beta barrel"/>
    <property type="match status" value="1"/>
</dbReference>
<keyword evidence="3" id="KW-1185">Reference proteome</keyword>
<dbReference type="InterPro" id="IPR011008">
    <property type="entry name" value="Dimeric_a/b-barrel"/>
</dbReference>
<sequence length="171" mass="19227">MTGHHLAQLNVGTLNFPLDDVRAHGFTSMLDTLNEVADNAPGFVWRLIEDGGNDATAIRTSLGDDVLVNMSVWESRDALWDYVYRSGHLDMLRCRAEWFQLPKAPFQVMWWIPAGHIPTIEEAVERLELLREQGPSSSAFGFRDTYMPEDAASAVPLEKSSLQVKPRIGTR</sequence>
<protein>
    <recommendedName>
        <fullName evidence="1">DUF3291 domain-containing protein</fullName>
    </recommendedName>
</protein>
<dbReference type="Proteomes" id="UP001519332">
    <property type="component" value="Unassembled WGS sequence"/>
</dbReference>
<comment type="caution">
    <text evidence="2">The sequence shown here is derived from an EMBL/GenBank/DDBJ whole genome shotgun (WGS) entry which is preliminary data.</text>
</comment>
<evidence type="ECO:0000313" key="3">
    <source>
        <dbReference type="Proteomes" id="UP001519332"/>
    </source>
</evidence>
<proteinExistence type="predicted"/>
<gene>
    <name evidence="2" type="ORF">JOF56_009102</name>
</gene>